<name>A0A0R1MAR8_9LACO</name>
<dbReference type="Proteomes" id="UP000051621">
    <property type="component" value="Unassembled WGS sequence"/>
</dbReference>
<dbReference type="InterPro" id="IPR001497">
    <property type="entry name" value="MethylDNA_cys_MeTrfase_AS"/>
</dbReference>
<gene>
    <name evidence="11" type="ORF">FC81_GL000941</name>
</gene>
<keyword evidence="4 11" id="KW-0489">Methyltransferase</keyword>
<dbReference type="InterPro" id="IPR008332">
    <property type="entry name" value="MethylG_MeTrfase_N"/>
</dbReference>
<dbReference type="InterPro" id="IPR036631">
    <property type="entry name" value="MGMT_N_sf"/>
</dbReference>
<accession>A0A0R1MAR8</accession>
<evidence type="ECO:0000313" key="11">
    <source>
        <dbReference type="EMBL" id="KRL02178.1"/>
    </source>
</evidence>
<evidence type="ECO:0000256" key="1">
    <source>
        <dbReference type="ARBA" id="ARBA00001286"/>
    </source>
</evidence>
<dbReference type="OrthoDB" id="9802228at2"/>
<dbReference type="GO" id="GO:0003908">
    <property type="term" value="F:methylated-DNA-[protein]-cysteine S-methyltransferase activity"/>
    <property type="evidence" value="ECO:0007669"/>
    <property type="project" value="UniProtKB-EC"/>
</dbReference>
<comment type="similarity">
    <text evidence="2">Belongs to the MGMT family.</text>
</comment>
<dbReference type="Pfam" id="PF02870">
    <property type="entry name" value="Methyltransf_1N"/>
    <property type="match status" value="1"/>
</dbReference>
<dbReference type="InterPro" id="IPR036388">
    <property type="entry name" value="WH-like_DNA-bd_sf"/>
</dbReference>
<dbReference type="AlphaFoldDB" id="A0A0R1MAR8"/>
<protein>
    <recommendedName>
        <fullName evidence="3">methylated-DNA--[protein]-cysteine S-methyltransferase</fullName>
        <ecNumber evidence="3">2.1.1.63</ecNumber>
    </recommendedName>
</protein>
<dbReference type="GO" id="GO:0006281">
    <property type="term" value="P:DNA repair"/>
    <property type="evidence" value="ECO:0007669"/>
    <property type="project" value="UniProtKB-KW"/>
</dbReference>
<keyword evidence="7" id="KW-0234">DNA repair</keyword>
<sequence length="198" mass="22217">MTQDKKWLAQIAAELKTELSTSTDQRACKSFKLKLISTPMGKMVSLTDEKYLYLLEFIDKKNLSKEIAKVLQKRATKVTVGDNAINNQLQKQLQEYFLGKRDCFSLPLFKDGTPFQEQVWSLLEEIPAGQTWSYQKIARKLGNVKLVRAVGNATGANKIALVIPCHRVIKTNGDLGGYAGGVERKQSLLKLEKNNIKG</sequence>
<feature type="domain" description="Methylated-DNA-[protein]-cysteine S-methyltransferase DNA binding" evidence="9">
    <location>
        <begin position="114"/>
        <end position="193"/>
    </location>
</feature>
<comment type="catalytic activity">
    <reaction evidence="8">
        <text>a 6-O-methyl-2'-deoxyguanosine in DNA + L-cysteinyl-[protein] = S-methyl-L-cysteinyl-[protein] + a 2'-deoxyguanosine in DNA</text>
        <dbReference type="Rhea" id="RHEA:24000"/>
        <dbReference type="Rhea" id="RHEA-COMP:10131"/>
        <dbReference type="Rhea" id="RHEA-COMP:10132"/>
        <dbReference type="Rhea" id="RHEA-COMP:11367"/>
        <dbReference type="Rhea" id="RHEA-COMP:11368"/>
        <dbReference type="ChEBI" id="CHEBI:29950"/>
        <dbReference type="ChEBI" id="CHEBI:82612"/>
        <dbReference type="ChEBI" id="CHEBI:85445"/>
        <dbReference type="ChEBI" id="CHEBI:85448"/>
        <dbReference type="EC" id="2.1.1.63"/>
    </reaction>
</comment>
<dbReference type="InterPro" id="IPR036217">
    <property type="entry name" value="MethylDNA_cys_MeTrfase_DNAb"/>
</dbReference>
<dbReference type="PANTHER" id="PTHR10815">
    <property type="entry name" value="METHYLATED-DNA--PROTEIN-CYSTEINE METHYLTRANSFERASE"/>
    <property type="match status" value="1"/>
</dbReference>
<dbReference type="Gene3D" id="3.30.160.70">
    <property type="entry name" value="Methylated DNA-protein cysteine methyltransferase domain"/>
    <property type="match status" value="1"/>
</dbReference>
<dbReference type="PANTHER" id="PTHR10815:SF5">
    <property type="entry name" value="METHYLATED-DNA--PROTEIN-CYSTEINE METHYLTRANSFERASE"/>
    <property type="match status" value="1"/>
</dbReference>
<evidence type="ECO:0000313" key="12">
    <source>
        <dbReference type="Proteomes" id="UP000051621"/>
    </source>
</evidence>
<evidence type="ECO:0000256" key="8">
    <source>
        <dbReference type="ARBA" id="ARBA00049348"/>
    </source>
</evidence>
<keyword evidence="6" id="KW-0227">DNA damage</keyword>
<dbReference type="InterPro" id="IPR014048">
    <property type="entry name" value="MethylDNA_cys_MeTrfase_DNA-bd"/>
</dbReference>
<keyword evidence="5 11" id="KW-0808">Transferase</keyword>
<comment type="caution">
    <text evidence="11">The sequence shown here is derived from an EMBL/GenBank/DDBJ whole genome shotgun (WGS) entry which is preliminary data.</text>
</comment>
<keyword evidence="12" id="KW-1185">Reference proteome</keyword>
<dbReference type="NCBIfam" id="TIGR00589">
    <property type="entry name" value="ogt"/>
    <property type="match status" value="1"/>
</dbReference>
<dbReference type="RefSeq" id="WP_057743300.1">
    <property type="nucleotide sequence ID" value="NZ_AZEF01000016.1"/>
</dbReference>
<dbReference type="EMBL" id="AZEF01000016">
    <property type="protein sequence ID" value="KRL02178.1"/>
    <property type="molecule type" value="Genomic_DNA"/>
</dbReference>
<dbReference type="SUPFAM" id="SSF53155">
    <property type="entry name" value="Methylated DNA-protein cysteine methyltransferase domain"/>
    <property type="match status" value="1"/>
</dbReference>
<dbReference type="PROSITE" id="PS00374">
    <property type="entry name" value="MGMT"/>
    <property type="match status" value="1"/>
</dbReference>
<evidence type="ECO:0000256" key="3">
    <source>
        <dbReference type="ARBA" id="ARBA00011918"/>
    </source>
</evidence>
<dbReference type="CDD" id="cd06445">
    <property type="entry name" value="ATase"/>
    <property type="match status" value="1"/>
</dbReference>
<evidence type="ECO:0000256" key="7">
    <source>
        <dbReference type="ARBA" id="ARBA00023204"/>
    </source>
</evidence>
<evidence type="ECO:0000259" key="10">
    <source>
        <dbReference type="Pfam" id="PF02870"/>
    </source>
</evidence>
<evidence type="ECO:0000256" key="4">
    <source>
        <dbReference type="ARBA" id="ARBA00022603"/>
    </source>
</evidence>
<feature type="domain" description="Methylguanine DNA methyltransferase ribonuclease-like" evidence="10">
    <location>
        <begin position="35"/>
        <end position="108"/>
    </location>
</feature>
<dbReference type="GO" id="GO:0032259">
    <property type="term" value="P:methylation"/>
    <property type="evidence" value="ECO:0007669"/>
    <property type="project" value="UniProtKB-KW"/>
</dbReference>
<reference evidence="11 12" key="1">
    <citation type="journal article" date="2015" name="Genome Announc.">
        <title>Expanding the biotechnology potential of lactobacilli through comparative genomics of 213 strains and associated genera.</title>
        <authorList>
            <person name="Sun Z."/>
            <person name="Harris H.M."/>
            <person name="McCann A."/>
            <person name="Guo C."/>
            <person name="Argimon S."/>
            <person name="Zhang W."/>
            <person name="Yang X."/>
            <person name="Jeffery I.B."/>
            <person name="Cooney J.C."/>
            <person name="Kagawa T.F."/>
            <person name="Liu W."/>
            <person name="Song Y."/>
            <person name="Salvetti E."/>
            <person name="Wrobel A."/>
            <person name="Rasinkangas P."/>
            <person name="Parkhill J."/>
            <person name="Rea M.C."/>
            <person name="O'Sullivan O."/>
            <person name="Ritari J."/>
            <person name="Douillard F.P."/>
            <person name="Paul Ross R."/>
            <person name="Yang R."/>
            <person name="Briner A.E."/>
            <person name="Felis G.E."/>
            <person name="de Vos W.M."/>
            <person name="Barrangou R."/>
            <person name="Klaenhammer T.R."/>
            <person name="Caufield P.W."/>
            <person name="Cui Y."/>
            <person name="Zhang H."/>
            <person name="O'Toole P.W."/>
        </authorList>
    </citation>
    <scope>NUCLEOTIDE SEQUENCE [LARGE SCALE GENOMIC DNA]</scope>
    <source>
        <strain evidence="11 12">DSM 19910</strain>
    </source>
</reference>
<proteinExistence type="inferred from homology"/>
<dbReference type="PATRIC" id="fig|1423731.3.peg.966"/>
<comment type="catalytic activity">
    <reaction evidence="1">
        <text>a 4-O-methyl-thymidine in DNA + L-cysteinyl-[protein] = a thymidine in DNA + S-methyl-L-cysteinyl-[protein]</text>
        <dbReference type="Rhea" id="RHEA:53428"/>
        <dbReference type="Rhea" id="RHEA-COMP:10131"/>
        <dbReference type="Rhea" id="RHEA-COMP:10132"/>
        <dbReference type="Rhea" id="RHEA-COMP:13555"/>
        <dbReference type="Rhea" id="RHEA-COMP:13556"/>
        <dbReference type="ChEBI" id="CHEBI:29950"/>
        <dbReference type="ChEBI" id="CHEBI:82612"/>
        <dbReference type="ChEBI" id="CHEBI:137386"/>
        <dbReference type="ChEBI" id="CHEBI:137387"/>
        <dbReference type="EC" id="2.1.1.63"/>
    </reaction>
</comment>
<evidence type="ECO:0000259" key="9">
    <source>
        <dbReference type="Pfam" id="PF01035"/>
    </source>
</evidence>
<organism evidence="11 12">
    <name type="scientific">Liquorilactobacillus capillatus DSM 19910</name>
    <dbReference type="NCBI Taxonomy" id="1423731"/>
    <lineage>
        <taxon>Bacteria</taxon>
        <taxon>Bacillati</taxon>
        <taxon>Bacillota</taxon>
        <taxon>Bacilli</taxon>
        <taxon>Lactobacillales</taxon>
        <taxon>Lactobacillaceae</taxon>
        <taxon>Liquorilactobacillus</taxon>
    </lineage>
</organism>
<dbReference type="EC" id="2.1.1.63" evidence="3"/>
<evidence type="ECO:0000256" key="5">
    <source>
        <dbReference type="ARBA" id="ARBA00022679"/>
    </source>
</evidence>
<dbReference type="STRING" id="1423731.FC81_GL000941"/>
<dbReference type="SUPFAM" id="SSF46767">
    <property type="entry name" value="Methylated DNA-protein cysteine methyltransferase, C-terminal domain"/>
    <property type="match status" value="1"/>
</dbReference>
<evidence type="ECO:0000256" key="6">
    <source>
        <dbReference type="ARBA" id="ARBA00022763"/>
    </source>
</evidence>
<dbReference type="FunFam" id="1.10.10.10:FF:000214">
    <property type="entry name" value="Methylated-DNA--protein-cysteine methyltransferase"/>
    <property type="match status" value="1"/>
</dbReference>
<dbReference type="Gene3D" id="1.10.10.10">
    <property type="entry name" value="Winged helix-like DNA-binding domain superfamily/Winged helix DNA-binding domain"/>
    <property type="match status" value="1"/>
</dbReference>
<evidence type="ECO:0000256" key="2">
    <source>
        <dbReference type="ARBA" id="ARBA00008711"/>
    </source>
</evidence>
<dbReference type="Pfam" id="PF01035">
    <property type="entry name" value="DNA_binding_1"/>
    <property type="match status" value="1"/>
</dbReference>